<dbReference type="CDD" id="cd09319">
    <property type="entry name" value="TDT_like_1"/>
    <property type="match status" value="1"/>
</dbReference>
<keyword evidence="7 8" id="KW-0472">Membrane</keyword>
<feature type="transmembrane region" description="Helical" evidence="8">
    <location>
        <begin position="112"/>
        <end position="138"/>
    </location>
</feature>
<name>A0A6M0K1A7_9GAMM</name>
<dbReference type="RefSeq" id="WP_164453994.1">
    <property type="nucleotide sequence ID" value="NZ_JAAIJQ010000054.1"/>
</dbReference>
<dbReference type="InterPro" id="IPR004695">
    <property type="entry name" value="SLAC1/Mae1/Ssu1/TehA"/>
</dbReference>
<organism evidence="9 10">
    <name type="scientific">Thiorhodococcus minor</name>
    <dbReference type="NCBI Taxonomy" id="57489"/>
    <lineage>
        <taxon>Bacteria</taxon>
        <taxon>Pseudomonadati</taxon>
        <taxon>Pseudomonadota</taxon>
        <taxon>Gammaproteobacteria</taxon>
        <taxon>Chromatiales</taxon>
        <taxon>Chromatiaceae</taxon>
        <taxon>Thiorhodococcus</taxon>
    </lineage>
</organism>
<keyword evidence="3" id="KW-0813">Transport</keyword>
<reference evidence="9 10" key="1">
    <citation type="submission" date="2020-02" db="EMBL/GenBank/DDBJ databases">
        <title>Genome sequences of Thiorhodococcus mannitoliphagus and Thiorhodococcus minor, purple sulfur photosynthetic bacteria in the gammaproteobacterial family, Chromatiaceae.</title>
        <authorList>
            <person name="Aviles F.A."/>
            <person name="Meyer T.E."/>
            <person name="Kyndt J.A."/>
        </authorList>
    </citation>
    <scope>NUCLEOTIDE SEQUENCE [LARGE SCALE GENOMIC DNA]</scope>
    <source>
        <strain evidence="9 10">DSM 11518</strain>
    </source>
</reference>
<keyword evidence="4" id="KW-1003">Cell membrane</keyword>
<evidence type="ECO:0000256" key="2">
    <source>
        <dbReference type="ARBA" id="ARBA00008566"/>
    </source>
</evidence>
<evidence type="ECO:0000256" key="7">
    <source>
        <dbReference type="ARBA" id="ARBA00023136"/>
    </source>
</evidence>
<feature type="transmembrane region" description="Helical" evidence="8">
    <location>
        <begin position="326"/>
        <end position="343"/>
    </location>
</feature>
<sequence length="366" mass="40089">MRYRTRGQAVASLTQDWIASLPPSSFALVMATGIVSIASETLGLHRLAVPLFLVNLVAFAALWLMTLLRLFIYPARLMGDLRAHALGPGYFTMVAGTSVIGVQILMLTDQGVLAAGLWIFTLCLWLLITYAFFTAVIVQPAKPTLTDGLSGVWLIASVATQSIAVLGTLVADRFPDHQTTVLLLCLLFFCMGCMLYLNIIALVFYRLTFMPVEPGSLTPPYWINMGATAIATQAGATLIIHAGESPLLLALVPFLKGFTLFFWAAGTWWIPLLIGFAVWTYWWRRVPVVYTPLFWGAVFPLGMYTASTHQLAMALEIDGLSRIPAMTVYVALLAWGLTFFGLLRRLLRGAGEILNGLGAVRPGKRL</sequence>
<accession>A0A6M0K1A7</accession>
<evidence type="ECO:0000256" key="6">
    <source>
        <dbReference type="ARBA" id="ARBA00022989"/>
    </source>
</evidence>
<feature type="transmembrane region" description="Helical" evidence="8">
    <location>
        <begin position="51"/>
        <end position="73"/>
    </location>
</feature>
<feature type="transmembrane region" description="Helical" evidence="8">
    <location>
        <begin position="221"/>
        <end position="240"/>
    </location>
</feature>
<evidence type="ECO:0000256" key="3">
    <source>
        <dbReference type="ARBA" id="ARBA00022448"/>
    </source>
</evidence>
<dbReference type="Pfam" id="PF03595">
    <property type="entry name" value="SLAC1"/>
    <property type="match status" value="1"/>
</dbReference>
<evidence type="ECO:0000256" key="8">
    <source>
        <dbReference type="SAM" id="Phobius"/>
    </source>
</evidence>
<dbReference type="GO" id="GO:0005886">
    <property type="term" value="C:plasma membrane"/>
    <property type="evidence" value="ECO:0007669"/>
    <property type="project" value="UniProtKB-SubCell"/>
</dbReference>
<comment type="subcellular location">
    <subcellularLocation>
        <location evidence="1">Cell membrane</location>
        <topology evidence="1">Multi-pass membrane protein</topology>
    </subcellularLocation>
</comment>
<keyword evidence="6 8" id="KW-1133">Transmembrane helix</keyword>
<dbReference type="Gene3D" id="1.50.10.150">
    <property type="entry name" value="Voltage-dependent anion channel"/>
    <property type="match status" value="1"/>
</dbReference>
<dbReference type="EMBL" id="JAAIJQ010000054">
    <property type="protein sequence ID" value="NEV63530.1"/>
    <property type="molecule type" value="Genomic_DNA"/>
</dbReference>
<feature type="transmembrane region" description="Helical" evidence="8">
    <location>
        <begin position="21"/>
        <end position="39"/>
    </location>
</feature>
<evidence type="ECO:0000256" key="4">
    <source>
        <dbReference type="ARBA" id="ARBA00022475"/>
    </source>
</evidence>
<dbReference type="GO" id="GO:0000319">
    <property type="term" value="F:sulfite transmembrane transporter activity"/>
    <property type="evidence" value="ECO:0007669"/>
    <property type="project" value="TreeGrafter"/>
</dbReference>
<comment type="caution">
    <text evidence="9">The sequence shown here is derived from an EMBL/GenBank/DDBJ whole genome shotgun (WGS) entry which is preliminary data.</text>
</comment>
<dbReference type="PANTHER" id="PTHR31686">
    <property type="match status" value="1"/>
</dbReference>
<feature type="transmembrane region" description="Helical" evidence="8">
    <location>
        <begin position="150"/>
        <end position="169"/>
    </location>
</feature>
<evidence type="ECO:0000256" key="1">
    <source>
        <dbReference type="ARBA" id="ARBA00004651"/>
    </source>
</evidence>
<gene>
    <name evidence="9" type="ORF">G3446_16820</name>
</gene>
<evidence type="ECO:0000256" key="5">
    <source>
        <dbReference type="ARBA" id="ARBA00022692"/>
    </source>
</evidence>
<dbReference type="Proteomes" id="UP000483379">
    <property type="component" value="Unassembled WGS sequence"/>
</dbReference>
<dbReference type="InterPro" id="IPR038665">
    <property type="entry name" value="Voltage-dep_anion_channel_sf"/>
</dbReference>
<feature type="transmembrane region" description="Helical" evidence="8">
    <location>
        <begin position="181"/>
        <end position="209"/>
    </location>
</feature>
<dbReference type="PANTHER" id="PTHR31686:SF1">
    <property type="entry name" value="SULFITE EFFLUX PUMP SSU1"/>
    <property type="match status" value="1"/>
</dbReference>
<keyword evidence="5 8" id="KW-0812">Transmembrane</keyword>
<feature type="transmembrane region" description="Helical" evidence="8">
    <location>
        <begin position="288"/>
        <end position="306"/>
    </location>
</feature>
<evidence type="ECO:0000313" key="9">
    <source>
        <dbReference type="EMBL" id="NEV63530.1"/>
    </source>
</evidence>
<proteinExistence type="inferred from homology"/>
<dbReference type="AlphaFoldDB" id="A0A6M0K1A7"/>
<evidence type="ECO:0000313" key="10">
    <source>
        <dbReference type="Proteomes" id="UP000483379"/>
    </source>
</evidence>
<comment type="similarity">
    <text evidence="2">Belongs to the tellurite-resistance/dicarboxylate transporter (TDT) family.</text>
</comment>
<feature type="transmembrane region" description="Helical" evidence="8">
    <location>
        <begin position="85"/>
        <end position="106"/>
    </location>
</feature>
<protein>
    <submittedName>
        <fullName evidence="9">C4-dicarboxylate ABC transporter</fullName>
    </submittedName>
</protein>
<keyword evidence="10" id="KW-1185">Reference proteome</keyword>
<dbReference type="InterPro" id="IPR051629">
    <property type="entry name" value="Sulfite_efflux_TDT"/>
</dbReference>
<feature type="transmembrane region" description="Helical" evidence="8">
    <location>
        <begin position="260"/>
        <end position="281"/>
    </location>
</feature>